<evidence type="ECO:0000256" key="5">
    <source>
        <dbReference type="ARBA" id="ARBA00022679"/>
    </source>
</evidence>
<dbReference type="InterPro" id="IPR023000">
    <property type="entry name" value="Shikimate_kinase_CS"/>
</dbReference>
<name>A0A6J6FYV8_9ZZZZ</name>
<comment type="pathway">
    <text evidence="1">Metabolic intermediate biosynthesis; chorismate biosynthesis; chorismate from D-erythrose 4-phosphate and phosphoenolpyruvate: step 5/7.</text>
</comment>
<keyword evidence="8" id="KW-0067">ATP-binding</keyword>
<proteinExistence type="inferred from homology"/>
<evidence type="ECO:0000256" key="7">
    <source>
        <dbReference type="ARBA" id="ARBA00022777"/>
    </source>
</evidence>
<dbReference type="Gene3D" id="3.40.50.300">
    <property type="entry name" value="P-loop containing nucleotide triphosphate hydrolases"/>
    <property type="match status" value="1"/>
</dbReference>
<dbReference type="InterPro" id="IPR000623">
    <property type="entry name" value="Shikimate_kinase/TSH1"/>
</dbReference>
<evidence type="ECO:0000256" key="6">
    <source>
        <dbReference type="ARBA" id="ARBA00022741"/>
    </source>
</evidence>
<dbReference type="GO" id="GO:0009073">
    <property type="term" value="P:aromatic amino acid family biosynthetic process"/>
    <property type="evidence" value="ECO:0007669"/>
    <property type="project" value="UniProtKB-KW"/>
</dbReference>
<accession>A0A6J6FYV8</accession>
<dbReference type="Pfam" id="PF01202">
    <property type="entry name" value="SKI"/>
    <property type="match status" value="1"/>
</dbReference>
<dbReference type="PANTHER" id="PTHR21087">
    <property type="entry name" value="SHIKIMATE KINASE"/>
    <property type="match status" value="1"/>
</dbReference>
<keyword evidence="9" id="KW-0057">Aromatic amino acid biosynthesis</keyword>
<evidence type="ECO:0000256" key="1">
    <source>
        <dbReference type="ARBA" id="ARBA00004842"/>
    </source>
</evidence>
<keyword evidence="4" id="KW-0028">Amino-acid biosynthesis</keyword>
<evidence type="ECO:0000313" key="11">
    <source>
        <dbReference type="EMBL" id="CAB4592113.1"/>
    </source>
</evidence>
<comment type="similarity">
    <text evidence="2">Belongs to the shikimate kinase family.</text>
</comment>
<dbReference type="CDD" id="cd00464">
    <property type="entry name" value="SK"/>
    <property type="match status" value="1"/>
</dbReference>
<dbReference type="PRINTS" id="PR01100">
    <property type="entry name" value="SHIKIMTKNASE"/>
</dbReference>
<sequence>MPPKIVLIGPPGCGKSTVGRGLSHELRLSFSDTDSMIEEREKTSISDIFTEQGEGYFRAIEEEVVAHALNTENGVLSLGGGAILSEATQELLRNSGSEIVFLDVSITGAAPRIGFNRDRPLLIDNPRARWVALMAQRRHIYESLATHVINTDDKSSNETVDSLRKELSK</sequence>
<evidence type="ECO:0000256" key="10">
    <source>
        <dbReference type="ARBA" id="ARBA00048567"/>
    </source>
</evidence>
<comment type="catalytic activity">
    <reaction evidence="10">
        <text>shikimate + ATP = 3-phosphoshikimate + ADP + H(+)</text>
        <dbReference type="Rhea" id="RHEA:13121"/>
        <dbReference type="ChEBI" id="CHEBI:15378"/>
        <dbReference type="ChEBI" id="CHEBI:30616"/>
        <dbReference type="ChEBI" id="CHEBI:36208"/>
        <dbReference type="ChEBI" id="CHEBI:145989"/>
        <dbReference type="ChEBI" id="CHEBI:456216"/>
        <dbReference type="EC" id="2.7.1.71"/>
    </reaction>
</comment>
<gene>
    <name evidence="11" type="ORF">UFOPK1811_00232</name>
    <name evidence="12" type="ORF">UFOPK2360_00638</name>
</gene>
<dbReference type="PROSITE" id="PS01128">
    <property type="entry name" value="SHIKIMATE_KINASE"/>
    <property type="match status" value="1"/>
</dbReference>
<dbReference type="GO" id="GO:0004765">
    <property type="term" value="F:shikimate kinase activity"/>
    <property type="evidence" value="ECO:0007669"/>
    <property type="project" value="UniProtKB-EC"/>
</dbReference>
<dbReference type="AlphaFoldDB" id="A0A6J6FYV8"/>
<evidence type="ECO:0000256" key="2">
    <source>
        <dbReference type="ARBA" id="ARBA00006997"/>
    </source>
</evidence>
<dbReference type="InterPro" id="IPR031322">
    <property type="entry name" value="Shikimate/glucono_kinase"/>
</dbReference>
<keyword evidence="7" id="KW-0418">Kinase</keyword>
<keyword evidence="5" id="KW-0808">Transferase</keyword>
<keyword evidence="6" id="KW-0547">Nucleotide-binding</keyword>
<dbReference type="HAMAP" id="MF_00109">
    <property type="entry name" value="Shikimate_kinase"/>
    <property type="match status" value="1"/>
</dbReference>
<dbReference type="EMBL" id="CAEZUJ010000005">
    <property type="protein sequence ID" value="CAB4592113.1"/>
    <property type="molecule type" value="Genomic_DNA"/>
</dbReference>
<dbReference type="EC" id="2.7.1.71" evidence="3"/>
<dbReference type="EMBL" id="CAEZXH010000030">
    <property type="protein sequence ID" value="CAB4682193.1"/>
    <property type="molecule type" value="Genomic_DNA"/>
</dbReference>
<evidence type="ECO:0000313" key="12">
    <source>
        <dbReference type="EMBL" id="CAB4682193.1"/>
    </source>
</evidence>
<evidence type="ECO:0000256" key="8">
    <source>
        <dbReference type="ARBA" id="ARBA00022840"/>
    </source>
</evidence>
<evidence type="ECO:0000256" key="9">
    <source>
        <dbReference type="ARBA" id="ARBA00023141"/>
    </source>
</evidence>
<dbReference type="InterPro" id="IPR027417">
    <property type="entry name" value="P-loop_NTPase"/>
</dbReference>
<dbReference type="PANTHER" id="PTHR21087:SF16">
    <property type="entry name" value="SHIKIMATE KINASE 1, CHLOROPLASTIC"/>
    <property type="match status" value="1"/>
</dbReference>
<reference evidence="11" key="1">
    <citation type="submission" date="2020-05" db="EMBL/GenBank/DDBJ databases">
        <authorList>
            <person name="Chiriac C."/>
            <person name="Salcher M."/>
            <person name="Ghai R."/>
            <person name="Kavagutti S V."/>
        </authorList>
    </citation>
    <scope>NUCLEOTIDE SEQUENCE</scope>
</reference>
<dbReference type="GO" id="GO:0005524">
    <property type="term" value="F:ATP binding"/>
    <property type="evidence" value="ECO:0007669"/>
    <property type="project" value="UniProtKB-KW"/>
</dbReference>
<dbReference type="SUPFAM" id="SSF52540">
    <property type="entry name" value="P-loop containing nucleoside triphosphate hydrolases"/>
    <property type="match status" value="1"/>
</dbReference>
<dbReference type="GO" id="GO:0008652">
    <property type="term" value="P:amino acid biosynthetic process"/>
    <property type="evidence" value="ECO:0007669"/>
    <property type="project" value="UniProtKB-KW"/>
</dbReference>
<organism evidence="11">
    <name type="scientific">freshwater metagenome</name>
    <dbReference type="NCBI Taxonomy" id="449393"/>
    <lineage>
        <taxon>unclassified sequences</taxon>
        <taxon>metagenomes</taxon>
        <taxon>ecological metagenomes</taxon>
    </lineage>
</organism>
<dbReference type="UniPathway" id="UPA00053">
    <property type="reaction ID" value="UER00088"/>
</dbReference>
<evidence type="ECO:0000256" key="3">
    <source>
        <dbReference type="ARBA" id="ARBA00012154"/>
    </source>
</evidence>
<dbReference type="GO" id="GO:0009423">
    <property type="term" value="P:chorismate biosynthetic process"/>
    <property type="evidence" value="ECO:0007669"/>
    <property type="project" value="UniProtKB-UniPathway"/>
</dbReference>
<evidence type="ECO:0000256" key="4">
    <source>
        <dbReference type="ARBA" id="ARBA00022605"/>
    </source>
</evidence>
<protein>
    <recommendedName>
        <fullName evidence="3">shikimate kinase</fullName>
        <ecNumber evidence="3">2.7.1.71</ecNumber>
    </recommendedName>
</protein>
<dbReference type="GO" id="GO:0005829">
    <property type="term" value="C:cytosol"/>
    <property type="evidence" value="ECO:0007669"/>
    <property type="project" value="TreeGrafter"/>
</dbReference>